<evidence type="ECO:0000259" key="1">
    <source>
        <dbReference type="PROSITE" id="PS51767"/>
    </source>
</evidence>
<protein>
    <recommendedName>
        <fullName evidence="1">Peptidase A1 domain-containing protein</fullName>
    </recommendedName>
</protein>
<keyword evidence="3" id="KW-1185">Reference proteome</keyword>
<gene>
    <name evidence="2" type="ORF">FOZ63_004930</name>
</gene>
<dbReference type="AlphaFoldDB" id="A0A7J6ND78"/>
<organism evidence="2 3">
    <name type="scientific">Perkinsus olseni</name>
    <name type="common">Perkinsus atlanticus</name>
    <dbReference type="NCBI Taxonomy" id="32597"/>
    <lineage>
        <taxon>Eukaryota</taxon>
        <taxon>Sar</taxon>
        <taxon>Alveolata</taxon>
        <taxon>Perkinsozoa</taxon>
        <taxon>Perkinsea</taxon>
        <taxon>Perkinsida</taxon>
        <taxon>Perkinsidae</taxon>
        <taxon>Perkinsus</taxon>
    </lineage>
</organism>
<dbReference type="Pfam" id="PF00026">
    <property type="entry name" value="Asp"/>
    <property type="match status" value="1"/>
</dbReference>
<comment type="caution">
    <text evidence="2">The sequence shown here is derived from an EMBL/GenBank/DDBJ whole genome shotgun (WGS) entry which is preliminary data.</text>
</comment>
<reference evidence="2 3" key="1">
    <citation type="submission" date="2020-04" db="EMBL/GenBank/DDBJ databases">
        <title>Perkinsus olseni comparative genomics.</title>
        <authorList>
            <person name="Bogema D.R."/>
        </authorList>
    </citation>
    <scope>NUCLEOTIDE SEQUENCE [LARGE SCALE GENOMIC DNA]</scope>
    <source>
        <strain evidence="2 3">ATCC PRA-207</strain>
    </source>
</reference>
<evidence type="ECO:0000313" key="3">
    <source>
        <dbReference type="Proteomes" id="UP000553632"/>
    </source>
</evidence>
<dbReference type="SUPFAM" id="SSF50630">
    <property type="entry name" value="Acid proteases"/>
    <property type="match status" value="1"/>
</dbReference>
<name>A0A7J6ND78_PEROL</name>
<evidence type="ECO:0000313" key="2">
    <source>
        <dbReference type="EMBL" id="KAF4681714.1"/>
    </source>
</evidence>
<dbReference type="Gene3D" id="2.40.70.10">
    <property type="entry name" value="Acid Proteases"/>
    <property type="match status" value="1"/>
</dbReference>
<dbReference type="PROSITE" id="PS51767">
    <property type="entry name" value="PEPTIDASE_A1"/>
    <property type="match status" value="1"/>
</dbReference>
<sequence>MAAAEVARGMSGQLVLGDFSTDVGNATLIPLTEANWTDAFVVVASAVRTRTVSSGEVFDLSSEQEAIDVAIDTGSCVTAVPKEVFWLILEAIETELGWERTGWASGAVCVTRRLDAYIGGDGYIWVRRSVIERLPVIVIQVGGKSAFEVHLSRHVYVCRGQWCELLVNDRLVGDDLSDAFILGRPFFAEYDVSVDFESKAVGLATPGKPVLSNIISGETWNKGQSPRCKRTFKRRSGIAGLWQRCLGMPIDD</sequence>
<accession>A0A7J6ND78</accession>
<dbReference type="InterPro" id="IPR021109">
    <property type="entry name" value="Peptidase_aspartic_dom_sf"/>
</dbReference>
<dbReference type="Proteomes" id="UP000553632">
    <property type="component" value="Unassembled WGS sequence"/>
</dbReference>
<dbReference type="InterPro" id="IPR033121">
    <property type="entry name" value="PEPTIDASE_A1"/>
</dbReference>
<feature type="domain" description="Peptidase A1" evidence="1">
    <location>
        <begin position="1"/>
        <end position="204"/>
    </location>
</feature>
<proteinExistence type="predicted"/>
<dbReference type="EMBL" id="JABANO010040901">
    <property type="protein sequence ID" value="KAF4681714.1"/>
    <property type="molecule type" value="Genomic_DNA"/>
</dbReference>